<dbReference type="AlphaFoldDB" id="A0A409XL74"/>
<dbReference type="Gene3D" id="2.130.10.10">
    <property type="entry name" value="YVTN repeat-like/Quinoprotein amine dehydrogenase"/>
    <property type="match status" value="1"/>
</dbReference>
<dbReference type="PROSITE" id="PS50082">
    <property type="entry name" value="WD_REPEATS_2"/>
    <property type="match status" value="1"/>
</dbReference>
<dbReference type="PANTHER" id="PTHR10039">
    <property type="entry name" value="AMELOGENIN"/>
    <property type="match status" value="1"/>
</dbReference>
<dbReference type="PROSITE" id="PS50294">
    <property type="entry name" value="WD_REPEATS_REGION"/>
    <property type="match status" value="1"/>
</dbReference>
<dbReference type="SUPFAM" id="SSF52540">
    <property type="entry name" value="P-loop containing nucleoside triphosphate hydrolases"/>
    <property type="match status" value="1"/>
</dbReference>
<dbReference type="InterPro" id="IPR059179">
    <property type="entry name" value="MLKL-like_MCAfunc"/>
</dbReference>
<feature type="repeat" description="WD" evidence="3">
    <location>
        <begin position="773"/>
        <end position="814"/>
    </location>
</feature>
<accession>A0A409XL74</accession>
<gene>
    <name evidence="6" type="ORF">CVT25_008767</name>
</gene>
<dbReference type="Proteomes" id="UP000283269">
    <property type="component" value="Unassembled WGS sequence"/>
</dbReference>
<feature type="domain" description="Nephrocystin 3-like N-terminal" evidence="5">
    <location>
        <begin position="214"/>
        <end position="381"/>
    </location>
</feature>
<keyword evidence="2" id="KW-0677">Repeat</keyword>
<keyword evidence="7" id="KW-1185">Reference proteome</keyword>
<keyword evidence="4" id="KW-0175">Coiled coil</keyword>
<dbReference type="InterPro" id="IPR019775">
    <property type="entry name" value="WD40_repeat_CS"/>
</dbReference>
<dbReference type="InterPro" id="IPR011047">
    <property type="entry name" value="Quinoprotein_ADH-like_sf"/>
</dbReference>
<comment type="caution">
    <text evidence="6">The sequence shown here is derived from an EMBL/GenBank/DDBJ whole genome shotgun (WGS) entry which is preliminary data.</text>
</comment>
<evidence type="ECO:0000259" key="5">
    <source>
        <dbReference type="Pfam" id="PF24883"/>
    </source>
</evidence>
<dbReference type="Pfam" id="PF00400">
    <property type="entry name" value="WD40"/>
    <property type="match status" value="1"/>
</dbReference>
<protein>
    <recommendedName>
        <fullName evidence="5">Nephrocystin 3-like N-terminal domain-containing protein</fullName>
    </recommendedName>
</protein>
<feature type="non-terminal residue" evidence="6">
    <location>
        <position position="818"/>
    </location>
</feature>
<dbReference type="Pfam" id="PF24883">
    <property type="entry name" value="NPHP3_N"/>
    <property type="match status" value="1"/>
</dbReference>
<dbReference type="InterPro" id="IPR027417">
    <property type="entry name" value="P-loop_NTPase"/>
</dbReference>
<keyword evidence="1 3" id="KW-0853">WD repeat</keyword>
<sequence>NPPEDGQTAPKTASSTKDVLAVTGRSILTLAKRLPEIVDGNPIKMALGLVRLIIDVQKAVADNMDAVKQRLTSTRTQLETVEKELGDWTPKTQEGQWIDQFKLTLEEELDKLRQLSNEWLVRKVVDHEDEKTRITGVFERIREARVQFELAIGIRVFKSVYDMERALRKLLFNGLTPSKIADHKYHLESQEERCVRCEVCTPGTRVRILGDIVTWAKNTSSDSPNVYWLFGWAGSGKTTIGYSVARRFEFAGDPNDTIMLGGNFFCSQQFEESRLSKCIICTVVHHLAHKCRAFADQLSDFDTVNQNVHAQLEDLLIGPWQASKPARCHNPSKPPPHYLIIIDALDEIDRTGGSEFLRELLDVINKNENRLQGLKFFVTSRPDPNLVRHVDSLKSKQLYRLEEVPPEEVQDDIRTYLTAELPDFTGHEEIEGLVVLMARLFIYAATVVKYLVTRGRSQQQTFLKTLLASSNSFNLRPLSNRMPFTLLDALYSQILNEAFRDFIPEEKEWKDRCSILHTFLCTAERTSTSVVADLLFTLDYTDVAEKLLSDLHAVLYREDGRVLAYHKSFSDFIFDETRSGNFWCDQAKHHRILAESCFRSMKDGLRFNIANISSSFVLDVDDPGLAHAVKENIPLVLSYSCRNWSYHLSAATSTIPDGLHDSISDFLQLCALFWIEAMNLLGLCGLCNSMLRTVYDWVMSSKGSFSLAENLNEARSFALYFSGSGASSPTPHLYISALATWPRNLEPCRGWKTHFPRIPGFTSASLGVTLLMTLNVNSPVNAVAVSPNGKQIVSGSNDKLVWVWDVSMGNELKVLNGH</sequence>
<dbReference type="InterPro" id="IPR056884">
    <property type="entry name" value="NPHP3-like_N"/>
</dbReference>
<evidence type="ECO:0000256" key="1">
    <source>
        <dbReference type="ARBA" id="ARBA00022574"/>
    </source>
</evidence>
<dbReference type="PROSITE" id="PS00678">
    <property type="entry name" value="WD_REPEATS_1"/>
    <property type="match status" value="1"/>
</dbReference>
<dbReference type="Gene3D" id="3.40.50.300">
    <property type="entry name" value="P-loop containing nucleotide triphosphate hydrolases"/>
    <property type="match status" value="1"/>
</dbReference>
<dbReference type="EMBL" id="NHYD01001319">
    <property type="protein sequence ID" value="PPQ91545.1"/>
    <property type="molecule type" value="Genomic_DNA"/>
</dbReference>
<feature type="non-terminal residue" evidence="6">
    <location>
        <position position="1"/>
    </location>
</feature>
<proteinExistence type="predicted"/>
<dbReference type="STRING" id="93625.A0A409XL74"/>
<evidence type="ECO:0000313" key="6">
    <source>
        <dbReference type="EMBL" id="PPQ91545.1"/>
    </source>
</evidence>
<dbReference type="InterPro" id="IPR001680">
    <property type="entry name" value="WD40_rpt"/>
</dbReference>
<dbReference type="InParanoid" id="A0A409XL74"/>
<evidence type="ECO:0000256" key="2">
    <source>
        <dbReference type="ARBA" id="ARBA00022737"/>
    </source>
</evidence>
<evidence type="ECO:0000256" key="4">
    <source>
        <dbReference type="SAM" id="Coils"/>
    </source>
</evidence>
<name>A0A409XL74_PSICY</name>
<reference evidence="6 7" key="1">
    <citation type="journal article" date="2018" name="Evol. Lett.">
        <title>Horizontal gene cluster transfer increased hallucinogenic mushroom diversity.</title>
        <authorList>
            <person name="Reynolds H.T."/>
            <person name="Vijayakumar V."/>
            <person name="Gluck-Thaler E."/>
            <person name="Korotkin H.B."/>
            <person name="Matheny P.B."/>
            <person name="Slot J.C."/>
        </authorList>
    </citation>
    <scope>NUCLEOTIDE SEQUENCE [LARGE SCALE GENOMIC DNA]</scope>
    <source>
        <strain evidence="6 7">2631</strain>
    </source>
</reference>
<dbReference type="CDD" id="cd21037">
    <property type="entry name" value="MLKL_NTD"/>
    <property type="match status" value="1"/>
</dbReference>
<dbReference type="SUPFAM" id="SSF50998">
    <property type="entry name" value="Quinoprotein alcohol dehydrogenase-like"/>
    <property type="match status" value="1"/>
</dbReference>
<feature type="coiled-coil region" evidence="4">
    <location>
        <begin position="64"/>
        <end position="118"/>
    </location>
</feature>
<dbReference type="OrthoDB" id="3266532at2759"/>
<evidence type="ECO:0000256" key="3">
    <source>
        <dbReference type="PROSITE-ProRule" id="PRU00221"/>
    </source>
</evidence>
<dbReference type="InterPro" id="IPR015943">
    <property type="entry name" value="WD40/YVTN_repeat-like_dom_sf"/>
</dbReference>
<dbReference type="PANTHER" id="PTHR10039:SF14">
    <property type="entry name" value="NACHT DOMAIN-CONTAINING PROTEIN"/>
    <property type="match status" value="1"/>
</dbReference>
<organism evidence="6 7">
    <name type="scientific">Psilocybe cyanescens</name>
    <dbReference type="NCBI Taxonomy" id="93625"/>
    <lineage>
        <taxon>Eukaryota</taxon>
        <taxon>Fungi</taxon>
        <taxon>Dikarya</taxon>
        <taxon>Basidiomycota</taxon>
        <taxon>Agaricomycotina</taxon>
        <taxon>Agaricomycetes</taxon>
        <taxon>Agaricomycetidae</taxon>
        <taxon>Agaricales</taxon>
        <taxon>Agaricineae</taxon>
        <taxon>Strophariaceae</taxon>
        <taxon>Psilocybe</taxon>
    </lineage>
</organism>
<evidence type="ECO:0000313" key="7">
    <source>
        <dbReference type="Proteomes" id="UP000283269"/>
    </source>
</evidence>
<dbReference type="SMART" id="SM00320">
    <property type="entry name" value="WD40"/>
    <property type="match status" value="1"/>
</dbReference>